<evidence type="ECO:0000313" key="3">
    <source>
        <dbReference type="EMBL" id="PHH39983.1"/>
    </source>
</evidence>
<dbReference type="InterPro" id="IPR051532">
    <property type="entry name" value="Ester_Hydrolysis_Enzymes"/>
</dbReference>
<gene>
    <name evidence="3" type="ORF">CRX57_07295</name>
</gene>
<feature type="domain" description="SGNH hydrolase-type esterase" evidence="2">
    <location>
        <begin position="31"/>
        <end position="186"/>
    </location>
</feature>
<dbReference type="InterPro" id="IPR013830">
    <property type="entry name" value="SGNH_hydro"/>
</dbReference>
<reference evidence="4" key="1">
    <citation type="submission" date="2017-10" db="EMBL/GenBank/DDBJ databases">
        <title>FDA dAtabase for Regulatory Grade micrObial Sequences (FDA-ARGOS): Supporting development and validation of Infectious Disease Dx tests.</title>
        <authorList>
            <person name="Goldberg B."/>
            <person name="Campos J."/>
            <person name="Tallon L."/>
            <person name="Sadzewicz L."/>
            <person name="Ott S."/>
            <person name="Zhao X."/>
            <person name="Nagaraj S."/>
            <person name="Vavikolanu K."/>
            <person name="Aluvathingal J."/>
            <person name="Nadendla S."/>
            <person name="Geyer C."/>
            <person name="Sichtig H."/>
        </authorList>
    </citation>
    <scope>NUCLEOTIDE SEQUENCE [LARGE SCALE GENOMIC DNA]</scope>
    <source>
        <strain evidence="4">FDAARGOS_376</strain>
    </source>
</reference>
<comment type="caution">
    <text evidence="3">The sequence shown here is derived from an EMBL/GenBank/DDBJ whole genome shotgun (WGS) entry which is preliminary data.</text>
</comment>
<sequence>MENPMRVWFLSAGLALMCMAQNAAAGTVLIVGDSISAGFGLDTRLGWVSLLEQRLKQEGFDDKVVNASISGDTSAGGQARLPALLAEHKPELVILELGGNDGLRGMPPTQLQQNLAAMIDSSRQSGAKVLLLGMQLPPNYGKRYTDAFAEVYGKLADDKKIPLVPFFLDGVGGHPELMQADGLHPAAGAQGKLLENVWPTLKPLL</sequence>
<keyword evidence="1" id="KW-0732">Signal</keyword>
<dbReference type="Gene3D" id="3.40.50.1110">
    <property type="entry name" value="SGNH hydrolase"/>
    <property type="match status" value="1"/>
</dbReference>
<dbReference type="EMBL" id="PDKZ01000002">
    <property type="protein sequence ID" value="PHH39983.1"/>
    <property type="molecule type" value="Genomic_DNA"/>
</dbReference>
<dbReference type="PANTHER" id="PTHR30383:SF24">
    <property type="entry name" value="THIOESTERASE 1_PROTEASE 1_LYSOPHOSPHOLIPASE L1"/>
    <property type="match status" value="1"/>
</dbReference>
<dbReference type="SUPFAM" id="SSF52266">
    <property type="entry name" value="SGNH hydrolase"/>
    <property type="match status" value="1"/>
</dbReference>
<dbReference type="InterPro" id="IPR036514">
    <property type="entry name" value="SGNH_hydro_sf"/>
</dbReference>
<feature type="chain" id="PRO_5013265272" evidence="1">
    <location>
        <begin position="26"/>
        <end position="205"/>
    </location>
</feature>
<dbReference type="CDD" id="cd01822">
    <property type="entry name" value="Lysophospholipase_L1_like"/>
    <property type="match status" value="1"/>
</dbReference>
<feature type="signal peptide" evidence="1">
    <location>
        <begin position="1"/>
        <end position="25"/>
    </location>
</feature>
<name>A0A2C5W5Y4_PSEPU</name>
<dbReference type="AlphaFoldDB" id="A0A2C5W5Y4"/>
<dbReference type="Pfam" id="PF13472">
    <property type="entry name" value="Lipase_GDSL_2"/>
    <property type="match status" value="1"/>
</dbReference>
<dbReference type="GO" id="GO:0004622">
    <property type="term" value="F:phosphatidylcholine lysophospholipase activity"/>
    <property type="evidence" value="ECO:0007669"/>
    <property type="project" value="TreeGrafter"/>
</dbReference>
<protein>
    <submittedName>
        <fullName evidence="3">Arylesterase</fullName>
    </submittedName>
</protein>
<evidence type="ECO:0000259" key="2">
    <source>
        <dbReference type="Pfam" id="PF13472"/>
    </source>
</evidence>
<dbReference type="Proteomes" id="UP000222460">
    <property type="component" value="Unassembled WGS sequence"/>
</dbReference>
<evidence type="ECO:0000313" key="4">
    <source>
        <dbReference type="Proteomes" id="UP000222460"/>
    </source>
</evidence>
<proteinExistence type="predicted"/>
<evidence type="ECO:0000256" key="1">
    <source>
        <dbReference type="SAM" id="SignalP"/>
    </source>
</evidence>
<dbReference type="PANTHER" id="PTHR30383">
    <property type="entry name" value="THIOESTERASE 1/PROTEASE 1/LYSOPHOSPHOLIPASE L1"/>
    <property type="match status" value="1"/>
</dbReference>
<accession>A0A2C5W5Y4</accession>
<organism evidence="3 4">
    <name type="scientific">Pseudomonas putida</name>
    <name type="common">Arthrobacter siderocapsulatus</name>
    <dbReference type="NCBI Taxonomy" id="303"/>
    <lineage>
        <taxon>Bacteria</taxon>
        <taxon>Pseudomonadati</taxon>
        <taxon>Pseudomonadota</taxon>
        <taxon>Gammaproteobacteria</taxon>
        <taxon>Pseudomonadales</taxon>
        <taxon>Pseudomonadaceae</taxon>
        <taxon>Pseudomonas</taxon>
    </lineage>
</organism>